<reference evidence="1" key="1">
    <citation type="journal article" date="2021" name="New Phytol.">
        <title>Evolutionary innovations through gain and loss of genes in the ectomycorrhizal Boletales.</title>
        <authorList>
            <person name="Wu G."/>
            <person name="Miyauchi S."/>
            <person name="Morin E."/>
            <person name="Kuo A."/>
            <person name="Drula E."/>
            <person name="Varga T."/>
            <person name="Kohler A."/>
            <person name="Feng B."/>
            <person name="Cao Y."/>
            <person name="Lipzen A."/>
            <person name="Daum C."/>
            <person name="Hundley H."/>
            <person name="Pangilinan J."/>
            <person name="Johnson J."/>
            <person name="Barry K."/>
            <person name="LaButti K."/>
            <person name="Ng V."/>
            <person name="Ahrendt S."/>
            <person name="Min B."/>
            <person name="Choi I.G."/>
            <person name="Park H."/>
            <person name="Plett J.M."/>
            <person name="Magnuson J."/>
            <person name="Spatafora J.W."/>
            <person name="Nagy L.G."/>
            <person name="Henrissat B."/>
            <person name="Grigoriev I.V."/>
            <person name="Yang Z.L."/>
            <person name="Xu J."/>
            <person name="Martin F.M."/>
        </authorList>
    </citation>
    <scope>NUCLEOTIDE SEQUENCE</scope>
    <source>
        <strain evidence="1">ATCC 28755</strain>
    </source>
</reference>
<gene>
    <name evidence="1" type="ORF">BJ138DRAFT_1006122</name>
</gene>
<proteinExistence type="predicted"/>
<accession>A0ACB8AEC3</accession>
<keyword evidence="2" id="KW-1185">Reference proteome</keyword>
<name>A0ACB8AEC3_9AGAM</name>
<comment type="caution">
    <text evidence="1">The sequence shown here is derived from an EMBL/GenBank/DDBJ whole genome shotgun (WGS) entry which is preliminary data.</text>
</comment>
<evidence type="ECO:0000313" key="1">
    <source>
        <dbReference type="EMBL" id="KAH7911690.1"/>
    </source>
</evidence>
<dbReference type="EMBL" id="MU267670">
    <property type="protein sequence ID" value="KAH7911690.1"/>
    <property type="molecule type" value="Genomic_DNA"/>
</dbReference>
<evidence type="ECO:0000313" key="2">
    <source>
        <dbReference type="Proteomes" id="UP000790377"/>
    </source>
</evidence>
<sequence length="863" mass="97217">MTPEDTPTDEGDLPETSASRPLKPGTFVDIRKSGISTTGIVLSGAFYEKRAWILSLTPDGEIVQHVDADVYLEVPGVVPFTLATRAGQTELPQNQNEVMARVEILKRLRQIDNTIVKAYNIIGQNNMDLHNLVKAKNPDEWATISLPAAADLISDYEGGSYTTLLAVHKYMMNRPEEFVPDIVSHRFSQTFEVRPQSHLDKLQVVRALVRQKSPELQSFIEKARRIVQSNRTRAVKTWDGPLVMTEVDDISYTAQDRVIIDVLCHALRRSREIQTDPYSGVVAHIIKHLSDFYTFDEADQRMLREVLVDIGELSPWDDLIARRGELNLDQRLDADSPTIVAQNKIIERNLALDARTLNPSAPLGEEDFYIRDPVEHLRHDFGDLPVYVVDDVGAEELDDGLSVESIPSEPGSAWVHVHIADPTSIIPPTHVFAHQARQMGFTSYFIQRTWPMLPTSLTHQRLSLGAASRSGQPEPVLTFSFKIDADGNIADWTVRAGLVKNIVTISYDAVDSILGYSKVVGSFPFGKPPQASTPSISTQNDESRTNSLRLLDDIARRYRLRSQQLSNNFNYEIPKADISVQPKPLPQPPSHSLKPTQFEGFPHVTYEVKTQSHDEYGSRMMIADFMKCACRVASRWLTAQGVPMLRRVSQAPIAWSNNALEDLLSTRDERGYVDYFTALKAEIYMPPVDYTLEPGMHWSLGVPDGEGYIQVTSPLRRYGDLLAHWQIKSALLNSASSQAAFSAEWLKSYGKEALSKGRVLKRAYEAHTRHWAYMYIDRWMKHPQPAPDRVDPLGSITARLTSGVKVNRIARDYHWNCLLPGLGVKAIYAQPRQAEYEVGQELHNLKISAVRLGHKPMIYVSQR</sequence>
<dbReference type="Proteomes" id="UP000790377">
    <property type="component" value="Unassembled WGS sequence"/>
</dbReference>
<protein>
    <submittedName>
        <fullName evidence="1">Uncharacterized protein</fullName>
    </submittedName>
</protein>
<organism evidence="1 2">
    <name type="scientific">Hygrophoropsis aurantiaca</name>
    <dbReference type="NCBI Taxonomy" id="72124"/>
    <lineage>
        <taxon>Eukaryota</taxon>
        <taxon>Fungi</taxon>
        <taxon>Dikarya</taxon>
        <taxon>Basidiomycota</taxon>
        <taxon>Agaricomycotina</taxon>
        <taxon>Agaricomycetes</taxon>
        <taxon>Agaricomycetidae</taxon>
        <taxon>Boletales</taxon>
        <taxon>Coniophorineae</taxon>
        <taxon>Hygrophoropsidaceae</taxon>
        <taxon>Hygrophoropsis</taxon>
    </lineage>
</organism>